<feature type="transmembrane region" description="Helical" evidence="6">
    <location>
        <begin position="222"/>
        <end position="243"/>
    </location>
</feature>
<dbReference type="GO" id="GO:0005886">
    <property type="term" value="C:plasma membrane"/>
    <property type="evidence" value="ECO:0007669"/>
    <property type="project" value="UniProtKB-SubCell"/>
</dbReference>
<feature type="transmembrane region" description="Helical" evidence="6">
    <location>
        <begin position="378"/>
        <end position="396"/>
    </location>
</feature>
<dbReference type="Proteomes" id="UP000249304">
    <property type="component" value="Unassembled WGS sequence"/>
</dbReference>
<proteinExistence type="predicted"/>
<evidence type="ECO:0000256" key="6">
    <source>
        <dbReference type="SAM" id="Phobius"/>
    </source>
</evidence>
<dbReference type="PANTHER" id="PTHR43124">
    <property type="entry name" value="PURINE EFFLUX PUMP PBUE"/>
    <property type="match status" value="1"/>
</dbReference>
<dbReference type="InterPro" id="IPR036259">
    <property type="entry name" value="MFS_trans_sf"/>
</dbReference>
<dbReference type="Gene3D" id="1.20.1250.20">
    <property type="entry name" value="MFS general substrate transporter like domains"/>
    <property type="match status" value="2"/>
</dbReference>
<comment type="subcellular location">
    <subcellularLocation>
        <location evidence="1">Cell membrane</location>
        <topology evidence="1">Multi-pass membrane protein</topology>
    </subcellularLocation>
</comment>
<dbReference type="EMBL" id="POUD01000293">
    <property type="protein sequence ID" value="PZG07474.1"/>
    <property type="molecule type" value="Genomic_DNA"/>
</dbReference>
<feature type="transmembrane region" description="Helical" evidence="6">
    <location>
        <begin position="27"/>
        <end position="47"/>
    </location>
</feature>
<feature type="transmembrane region" description="Helical" evidence="6">
    <location>
        <begin position="311"/>
        <end position="329"/>
    </location>
</feature>
<reference evidence="8 9" key="1">
    <citation type="submission" date="2018-01" db="EMBL/GenBank/DDBJ databases">
        <title>Draft genome sequence of Nonomuraea sp. KC333.</title>
        <authorList>
            <person name="Sahin N."/>
            <person name="Saygin H."/>
            <person name="Ay H."/>
        </authorList>
    </citation>
    <scope>NUCLEOTIDE SEQUENCE [LARGE SCALE GENOMIC DNA]</scope>
    <source>
        <strain evidence="8 9">KC333</strain>
    </source>
</reference>
<feature type="transmembrane region" description="Helical" evidence="6">
    <location>
        <begin position="149"/>
        <end position="167"/>
    </location>
</feature>
<keyword evidence="2" id="KW-1003">Cell membrane</keyword>
<protein>
    <submittedName>
        <fullName evidence="8">MFS transporter</fullName>
    </submittedName>
</protein>
<feature type="transmembrane region" description="Helical" evidence="6">
    <location>
        <begin position="258"/>
        <end position="278"/>
    </location>
</feature>
<dbReference type="InterPro" id="IPR050189">
    <property type="entry name" value="MFS_Efflux_Transporters"/>
</dbReference>
<feature type="transmembrane region" description="Helical" evidence="6">
    <location>
        <begin position="59"/>
        <end position="78"/>
    </location>
</feature>
<evidence type="ECO:0000313" key="9">
    <source>
        <dbReference type="Proteomes" id="UP000249304"/>
    </source>
</evidence>
<keyword evidence="5 6" id="KW-0472">Membrane</keyword>
<keyword evidence="4 6" id="KW-1133">Transmembrane helix</keyword>
<dbReference type="Pfam" id="PF07690">
    <property type="entry name" value="MFS_1"/>
    <property type="match status" value="1"/>
</dbReference>
<keyword evidence="9" id="KW-1185">Reference proteome</keyword>
<dbReference type="CDD" id="cd17324">
    <property type="entry name" value="MFS_NepI_like"/>
    <property type="match status" value="1"/>
</dbReference>
<dbReference type="PANTHER" id="PTHR43124:SF10">
    <property type="entry name" value="PURINE EFFLUX PUMP PBUE"/>
    <property type="match status" value="1"/>
</dbReference>
<evidence type="ECO:0000256" key="4">
    <source>
        <dbReference type="ARBA" id="ARBA00022989"/>
    </source>
</evidence>
<evidence type="ECO:0000313" key="8">
    <source>
        <dbReference type="EMBL" id="PZG07474.1"/>
    </source>
</evidence>
<gene>
    <name evidence="8" type="ORF">C1J01_40620</name>
</gene>
<feature type="transmembrane region" description="Helical" evidence="6">
    <location>
        <begin position="285"/>
        <end position="305"/>
    </location>
</feature>
<dbReference type="InterPro" id="IPR020846">
    <property type="entry name" value="MFS_dom"/>
</dbReference>
<evidence type="ECO:0000256" key="1">
    <source>
        <dbReference type="ARBA" id="ARBA00004651"/>
    </source>
</evidence>
<comment type="caution">
    <text evidence="8">The sequence shown here is derived from an EMBL/GenBank/DDBJ whole genome shotgun (WGS) entry which is preliminary data.</text>
</comment>
<evidence type="ECO:0000256" key="5">
    <source>
        <dbReference type="ARBA" id="ARBA00023136"/>
    </source>
</evidence>
<dbReference type="InterPro" id="IPR011701">
    <property type="entry name" value="MFS"/>
</dbReference>
<feature type="transmembrane region" description="Helical" evidence="6">
    <location>
        <begin position="90"/>
        <end position="109"/>
    </location>
</feature>
<organism evidence="8 9">
    <name type="scientific">Nonomuraea aridisoli</name>
    <dbReference type="NCBI Taxonomy" id="2070368"/>
    <lineage>
        <taxon>Bacteria</taxon>
        <taxon>Bacillati</taxon>
        <taxon>Actinomycetota</taxon>
        <taxon>Actinomycetes</taxon>
        <taxon>Streptosporangiales</taxon>
        <taxon>Streptosporangiaceae</taxon>
        <taxon>Nonomuraea</taxon>
    </lineage>
</organism>
<feature type="transmembrane region" description="Helical" evidence="6">
    <location>
        <begin position="350"/>
        <end position="372"/>
    </location>
</feature>
<evidence type="ECO:0000256" key="2">
    <source>
        <dbReference type="ARBA" id="ARBA00022475"/>
    </source>
</evidence>
<feature type="transmembrane region" description="Helical" evidence="6">
    <location>
        <begin position="179"/>
        <end position="202"/>
    </location>
</feature>
<sequence length="401" mass="40263">MSDIPVKRTDAGLVGPVTGERGLGRTLVLALGTFAVGTDAYVVAGFLPAMAGSLRVSEAAAGQSATVFAIAYAVFSPVMATVTARMPRRALLVSALLVLAVANAGSALAPDYPMLMATRVLAALGAAAFTPTAGAVAASLVAPARRGRALAVVVGGLTVATALGVPLGNLADRLLDWRAALGLVAALCGLCALGVFAVMPVLPGGPRVLLRRRLDALRRPGVVAVLPLTVLGLAASYGLYAYAVPILHALGAEGPAEMWMLFLYGVGAVCGNLLAGVAVDRHGPVRVLAVGYVALGVTLAAAAWASGAEVHRLPLAGLLMVAWGAATWFQTPAQQVRLISAAPQETAVVVGLNASALYLGIALGTALGGSLLPAGVPTALTACAGLAVLSLAYLLITRRHS</sequence>
<name>A0A2W2ESD7_9ACTN</name>
<feature type="domain" description="Major facilitator superfamily (MFS) profile" evidence="7">
    <location>
        <begin position="25"/>
        <end position="401"/>
    </location>
</feature>
<feature type="transmembrane region" description="Helical" evidence="6">
    <location>
        <begin position="121"/>
        <end position="142"/>
    </location>
</feature>
<dbReference type="PROSITE" id="PS50850">
    <property type="entry name" value="MFS"/>
    <property type="match status" value="1"/>
</dbReference>
<evidence type="ECO:0000259" key="7">
    <source>
        <dbReference type="PROSITE" id="PS50850"/>
    </source>
</evidence>
<dbReference type="OrthoDB" id="3697899at2"/>
<dbReference type="AlphaFoldDB" id="A0A2W2ESD7"/>
<accession>A0A2W2ESD7</accession>
<dbReference type="RefSeq" id="WP_111184388.1">
    <property type="nucleotide sequence ID" value="NZ_POUD01000293.1"/>
</dbReference>
<dbReference type="GO" id="GO:0022857">
    <property type="term" value="F:transmembrane transporter activity"/>
    <property type="evidence" value="ECO:0007669"/>
    <property type="project" value="InterPro"/>
</dbReference>
<evidence type="ECO:0000256" key="3">
    <source>
        <dbReference type="ARBA" id="ARBA00022692"/>
    </source>
</evidence>
<dbReference type="SUPFAM" id="SSF103473">
    <property type="entry name" value="MFS general substrate transporter"/>
    <property type="match status" value="1"/>
</dbReference>
<keyword evidence="3 6" id="KW-0812">Transmembrane</keyword>